<reference evidence="2 3" key="1">
    <citation type="journal article" date="2013" name="Genome Announc.">
        <title>Draft Genome Sequence of Arthrobacter crystallopoietes Strain BAB-32, Revealing Genes for Bioremediation.</title>
        <authorList>
            <person name="Joshi M.N."/>
            <person name="Pandit A.S."/>
            <person name="Sharma A."/>
            <person name="Pandya R.V."/>
            <person name="Desai S.M."/>
            <person name="Saxena A.K."/>
            <person name="Bagatharia S.B."/>
        </authorList>
    </citation>
    <scope>NUCLEOTIDE SEQUENCE [LARGE SCALE GENOMIC DNA]</scope>
    <source>
        <strain evidence="2 3">BAB-32</strain>
    </source>
</reference>
<dbReference type="AlphaFoldDB" id="N1V2W5"/>
<proteinExistence type="predicted"/>
<feature type="region of interest" description="Disordered" evidence="1">
    <location>
        <begin position="1"/>
        <end position="24"/>
    </location>
</feature>
<feature type="compositionally biased region" description="Polar residues" evidence="1">
    <location>
        <begin position="11"/>
        <end position="24"/>
    </location>
</feature>
<keyword evidence="3" id="KW-1185">Reference proteome</keyword>
<evidence type="ECO:0000313" key="2">
    <source>
        <dbReference type="EMBL" id="EMY35685.1"/>
    </source>
</evidence>
<comment type="caution">
    <text evidence="2">The sequence shown here is derived from an EMBL/GenBank/DDBJ whole genome shotgun (WGS) entry which is preliminary data.</text>
</comment>
<evidence type="ECO:0000256" key="1">
    <source>
        <dbReference type="SAM" id="MobiDB-lite"/>
    </source>
</evidence>
<gene>
    <name evidence="2" type="ORF">D477_003293</name>
</gene>
<evidence type="ECO:0000313" key="3">
    <source>
        <dbReference type="Proteomes" id="UP000010729"/>
    </source>
</evidence>
<feature type="compositionally biased region" description="Basic and acidic residues" evidence="1">
    <location>
        <begin position="1"/>
        <end position="10"/>
    </location>
</feature>
<accession>N1V2W5</accession>
<feature type="region of interest" description="Disordered" evidence="1">
    <location>
        <begin position="66"/>
        <end position="87"/>
    </location>
</feature>
<sequence length="87" mass="9593">MAEGAGERGPTRNNNPDVSAQLASQAVSKRDLGLRCPCNLIDIRFKPELARGMQLRLQVLKESIPSHVPSIGLPSNWSKRDQRSLQS</sequence>
<dbReference type="Proteomes" id="UP000010729">
    <property type="component" value="Unassembled WGS sequence"/>
</dbReference>
<protein>
    <submittedName>
        <fullName evidence="2">Uncharacterized protein</fullName>
    </submittedName>
</protein>
<organism evidence="2 3">
    <name type="scientific">Arthrobacter crystallopoietes BAB-32</name>
    <dbReference type="NCBI Taxonomy" id="1246476"/>
    <lineage>
        <taxon>Bacteria</taxon>
        <taxon>Bacillati</taxon>
        <taxon>Actinomycetota</taxon>
        <taxon>Actinomycetes</taxon>
        <taxon>Micrococcales</taxon>
        <taxon>Micrococcaceae</taxon>
        <taxon>Crystallibacter</taxon>
    </lineage>
</organism>
<name>N1V2W5_9MICC</name>
<feature type="compositionally biased region" description="Basic and acidic residues" evidence="1">
    <location>
        <begin position="78"/>
        <end position="87"/>
    </location>
</feature>
<dbReference type="EMBL" id="ANPE02000067">
    <property type="protein sequence ID" value="EMY35685.1"/>
    <property type="molecule type" value="Genomic_DNA"/>
</dbReference>